<accession>A0A251Y0M4</accession>
<evidence type="ECO:0000313" key="3">
    <source>
        <dbReference type="Proteomes" id="UP000194837"/>
    </source>
</evidence>
<dbReference type="Proteomes" id="UP000194837">
    <property type="component" value="Unassembled WGS sequence"/>
</dbReference>
<dbReference type="RefSeq" id="WP_086522672.1">
    <property type="nucleotide sequence ID" value="NZ_MDJW01000015.1"/>
</dbReference>
<reference evidence="2 3" key="1">
    <citation type="submission" date="2016-08" db="EMBL/GenBank/DDBJ databases">
        <title>Genome sequence of Clavibacter michiganensis spp strain CFBP7494.</title>
        <authorList>
            <person name="Thapa S.P."/>
            <person name="Coaker G."/>
            <person name="Jacques M.-A."/>
        </authorList>
    </citation>
    <scope>NUCLEOTIDE SEQUENCE [LARGE SCALE GENOMIC DNA]</scope>
    <source>
        <strain evidence="2">CFBP7494</strain>
    </source>
</reference>
<evidence type="ECO:0000256" key="1">
    <source>
        <dbReference type="SAM" id="MobiDB-lite"/>
    </source>
</evidence>
<feature type="compositionally biased region" description="Polar residues" evidence="1">
    <location>
        <begin position="29"/>
        <end position="38"/>
    </location>
</feature>
<dbReference type="AlphaFoldDB" id="A0A251Y0M4"/>
<feature type="compositionally biased region" description="Basic and acidic residues" evidence="1">
    <location>
        <begin position="40"/>
        <end position="56"/>
    </location>
</feature>
<dbReference type="EMBL" id="MDJW01000015">
    <property type="protein sequence ID" value="OUE17864.1"/>
    <property type="molecule type" value="Genomic_DNA"/>
</dbReference>
<name>A0A251Y0M4_9MICO</name>
<evidence type="ECO:0000313" key="2">
    <source>
        <dbReference type="EMBL" id="OUE17864.1"/>
    </source>
</evidence>
<protein>
    <submittedName>
        <fullName evidence="2">Uncharacterized protein</fullName>
    </submittedName>
</protein>
<feature type="compositionally biased region" description="Basic and acidic residues" evidence="1">
    <location>
        <begin position="76"/>
        <end position="88"/>
    </location>
</feature>
<gene>
    <name evidence="2" type="ORF">BFL34_03115</name>
</gene>
<feature type="region of interest" description="Disordered" evidence="1">
    <location>
        <begin position="26"/>
        <end position="63"/>
    </location>
</feature>
<organism evidence="2 3">
    <name type="scientific">Clavibacter michiganensis</name>
    <dbReference type="NCBI Taxonomy" id="28447"/>
    <lineage>
        <taxon>Bacteria</taxon>
        <taxon>Bacillati</taxon>
        <taxon>Actinomycetota</taxon>
        <taxon>Actinomycetes</taxon>
        <taxon>Micrococcales</taxon>
        <taxon>Microbacteriaceae</taxon>
        <taxon>Clavibacter</taxon>
    </lineage>
</organism>
<sequence length="163" mass="17518">MRATLAGAVAAIAAGGAVVLVERNRHRSASQAGPSSGSEPRWHSVTVDRPREELWPDGRVPAPLDALGSSVEVELHDAPGDKGTEIRARLQAGAEDGRSPRGRGESREERVRRLRRALREAKQLVEVGEVLRVDPTPHGRRARTPLGAVVEVATDRAPEEGLL</sequence>
<comment type="caution">
    <text evidence="2">The sequence shown here is derived from an EMBL/GenBank/DDBJ whole genome shotgun (WGS) entry which is preliminary data.</text>
</comment>
<feature type="region of interest" description="Disordered" evidence="1">
    <location>
        <begin position="76"/>
        <end position="110"/>
    </location>
</feature>
<proteinExistence type="predicted"/>
<feature type="compositionally biased region" description="Basic and acidic residues" evidence="1">
    <location>
        <begin position="95"/>
        <end position="110"/>
    </location>
</feature>